<dbReference type="Proteomes" id="UP001501479">
    <property type="component" value="Unassembled WGS sequence"/>
</dbReference>
<name>A0ABP7E6T8_9GAMM</name>
<accession>A0ABP7E6T8</accession>
<dbReference type="RefSeq" id="WP_344964896.1">
    <property type="nucleotide sequence ID" value="NZ_BAABDS010000036.1"/>
</dbReference>
<comment type="caution">
    <text evidence="1">The sequence shown here is derived from an EMBL/GenBank/DDBJ whole genome shotgun (WGS) entry which is preliminary data.</text>
</comment>
<keyword evidence="2" id="KW-1185">Reference proteome</keyword>
<proteinExistence type="predicted"/>
<dbReference type="EMBL" id="BAABDS010000036">
    <property type="protein sequence ID" value="GAA3714235.1"/>
    <property type="molecule type" value="Genomic_DNA"/>
</dbReference>
<evidence type="ECO:0000313" key="1">
    <source>
        <dbReference type="EMBL" id="GAA3714235.1"/>
    </source>
</evidence>
<reference evidence="2" key="1">
    <citation type="journal article" date="2019" name="Int. J. Syst. Evol. Microbiol.">
        <title>The Global Catalogue of Microorganisms (GCM) 10K type strain sequencing project: providing services to taxonomists for standard genome sequencing and annotation.</title>
        <authorList>
            <consortium name="The Broad Institute Genomics Platform"/>
            <consortium name="The Broad Institute Genome Sequencing Center for Infectious Disease"/>
            <person name="Wu L."/>
            <person name="Ma J."/>
        </authorList>
    </citation>
    <scope>NUCLEOTIDE SEQUENCE [LARGE SCALE GENOMIC DNA]</scope>
    <source>
        <strain evidence="2">JCM 17329</strain>
    </source>
</reference>
<sequence>MIELLTAASLSLCLTDIKQDAHQLMKVGNQVVGAAGSFVQATPSTLSVQQTLADDVVKAARDLQTKLSTLASRVAEMEDIDESELDAALELVSSATLQFAGQVEYIQTELELNTAPEATVADRTVLTSIVRVRNTFEDLFVLLKQFKEDEPLESGALFASRDEALAVSVKGLMALGLSDYEARELVH</sequence>
<protein>
    <recommendedName>
        <fullName evidence="3">Chemotaxis protein</fullName>
    </recommendedName>
</protein>
<organism evidence="1 2">
    <name type="scientific">Oceanisphaera sediminis</name>
    <dbReference type="NCBI Taxonomy" id="981381"/>
    <lineage>
        <taxon>Bacteria</taxon>
        <taxon>Pseudomonadati</taxon>
        <taxon>Pseudomonadota</taxon>
        <taxon>Gammaproteobacteria</taxon>
        <taxon>Aeromonadales</taxon>
        <taxon>Aeromonadaceae</taxon>
        <taxon>Oceanisphaera</taxon>
    </lineage>
</organism>
<evidence type="ECO:0008006" key="3">
    <source>
        <dbReference type="Google" id="ProtNLM"/>
    </source>
</evidence>
<gene>
    <name evidence="1" type="ORF">GCM10022421_21970</name>
</gene>
<evidence type="ECO:0000313" key="2">
    <source>
        <dbReference type="Proteomes" id="UP001501479"/>
    </source>
</evidence>